<protein>
    <recommendedName>
        <fullName evidence="4">Glycosyltransferase RgtA/B/C/D-like domain-containing protein</fullName>
    </recommendedName>
</protein>
<evidence type="ECO:0000313" key="3">
    <source>
        <dbReference type="Proteomes" id="UP000500938"/>
    </source>
</evidence>
<feature type="transmembrane region" description="Helical" evidence="1">
    <location>
        <begin position="264"/>
        <end position="281"/>
    </location>
</feature>
<evidence type="ECO:0000313" key="2">
    <source>
        <dbReference type="EMBL" id="QJR37741.1"/>
    </source>
</evidence>
<reference evidence="2 3" key="1">
    <citation type="submission" date="2020-05" db="EMBL/GenBank/DDBJ databases">
        <title>Complete genome sequence of Gemmatimonas greenlandica TET16.</title>
        <authorList>
            <person name="Zeng Y."/>
        </authorList>
    </citation>
    <scope>NUCLEOTIDE SEQUENCE [LARGE SCALE GENOMIC DNA]</scope>
    <source>
        <strain evidence="2 3">TET16</strain>
    </source>
</reference>
<feature type="transmembrane region" description="Helical" evidence="1">
    <location>
        <begin position="122"/>
        <end position="155"/>
    </location>
</feature>
<dbReference type="RefSeq" id="WP_171227176.1">
    <property type="nucleotide sequence ID" value="NZ_CP053085.1"/>
</dbReference>
<keyword evidence="1" id="KW-0472">Membrane</keyword>
<dbReference type="AlphaFoldDB" id="A0A6M4IZW5"/>
<sequence length="482" mass="52482">MSASRHWRELVRSPVFGLLVIVTVALVVIRVPLLVLGDTWYNLVLGREVAAAGVITRNALTEQGFGVSVVDIQWVSHLGLYGIVKLAGLPGMVLVGATLLIGTIVSAAAVAVRRGATESRTLLVVLFALIGMASQFVLRAQSIAFPFLAFFPLVLSGDVRAPRRTTWLLLPAAILWANVHGSVLLAPVFAVLAAVARMLDAVREHRPVAGRLLVRDVVLTLSLTLAVFITPYGSDVVRYYEQTVGNPAFREYISEWYPLSFERVPAATLFVCAVVVLVVRGARTMESFTLLTIGLLSAMAIMSARYATPLALAAIGLLPVVLDEALGSRIRIEPDALLRRVSRIGVPAAAGLLLFGVPLLSHYTLNRPDGIRLSDQVAREAIPGRRLLVDEVQADRLLWYHPSLIGRVAHDVRVETLPISYLDSLGRTYARPDGRLAAAFLGGFDLVVVDRRVHEQLAIHLEHDPGYVEFGRDADVSAFLRR</sequence>
<dbReference type="KEGG" id="ggr:HKW67_20550"/>
<evidence type="ECO:0008006" key="4">
    <source>
        <dbReference type="Google" id="ProtNLM"/>
    </source>
</evidence>
<feature type="transmembrane region" description="Helical" evidence="1">
    <location>
        <begin position="344"/>
        <end position="365"/>
    </location>
</feature>
<organism evidence="2 3">
    <name type="scientific">Gemmatimonas groenlandica</name>
    <dbReference type="NCBI Taxonomy" id="2732249"/>
    <lineage>
        <taxon>Bacteria</taxon>
        <taxon>Pseudomonadati</taxon>
        <taxon>Gemmatimonadota</taxon>
        <taxon>Gemmatimonadia</taxon>
        <taxon>Gemmatimonadales</taxon>
        <taxon>Gemmatimonadaceae</taxon>
        <taxon>Gemmatimonas</taxon>
    </lineage>
</organism>
<keyword evidence="1" id="KW-0812">Transmembrane</keyword>
<proteinExistence type="predicted"/>
<gene>
    <name evidence="2" type="ORF">HKW67_20550</name>
</gene>
<feature type="transmembrane region" description="Helical" evidence="1">
    <location>
        <begin position="87"/>
        <end position="110"/>
    </location>
</feature>
<evidence type="ECO:0000256" key="1">
    <source>
        <dbReference type="SAM" id="Phobius"/>
    </source>
</evidence>
<feature type="transmembrane region" description="Helical" evidence="1">
    <location>
        <begin position="167"/>
        <end position="196"/>
    </location>
</feature>
<name>A0A6M4IZW5_9BACT</name>
<feature type="transmembrane region" description="Helical" evidence="1">
    <location>
        <begin position="288"/>
        <end position="306"/>
    </location>
</feature>
<dbReference type="Proteomes" id="UP000500938">
    <property type="component" value="Chromosome"/>
</dbReference>
<feature type="transmembrane region" description="Helical" evidence="1">
    <location>
        <begin position="217"/>
        <end position="234"/>
    </location>
</feature>
<feature type="transmembrane region" description="Helical" evidence="1">
    <location>
        <begin position="15"/>
        <end position="35"/>
    </location>
</feature>
<dbReference type="EMBL" id="CP053085">
    <property type="protein sequence ID" value="QJR37741.1"/>
    <property type="molecule type" value="Genomic_DNA"/>
</dbReference>
<accession>A0A6M4IZW5</accession>
<keyword evidence="3" id="KW-1185">Reference proteome</keyword>
<keyword evidence="1" id="KW-1133">Transmembrane helix</keyword>